<dbReference type="CDD" id="cd04182">
    <property type="entry name" value="GT_2_like_f"/>
    <property type="match status" value="1"/>
</dbReference>
<accession>A0A650MAH4</accession>
<gene>
    <name evidence="3" type="primary">mocA</name>
    <name evidence="2" type="ORF">CNEO_43458</name>
    <name evidence="3" type="ORF">CNEONATNEC25_01953</name>
</gene>
<dbReference type="Gene3D" id="3.90.550.10">
    <property type="entry name" value="Spore Coat Polysaccharide Biosynthesis Protein SpsA, Chain A"/>
    <property type="match status" value="1"/>
</dbReference>
<feature type="domain" description="MobA-like NTP transferase" evidence="1">
    <location>
        <begin position="5"/>
        <end position="158"/>
    </location>
</feature>
<dbReference type="InterPro" id="IPR025877">
    <property type="entry name" value="MobA-like_NTP_Trfase"/>
</dbReference>
<dbReference type="PANTHER" id="PTHR43777">
    <property type="entry name" value="MOLYBDENUM COFACTOR CYTIDYLYLTRANSFERASE"/>
    <property type="match status" value="1"/>
</dbReference>
<dbReference type="Proteomes" id="UP000789738">
    <property type="component" value="Unassembled WGS sequence"/>
</dbReference>
<dbReference type="RefSeq" id="WP_159116185.1">
    <property type="nucleotide sequence ID" value="NZ_CAKJVD010000018.1"/>
</dbReference>
<name>A0A650MAH4_9CLOT</name>
<dbReference type="EMBL" id="CAKJVE010000004">
    <property type="protein sequence ID" value="CAG9708206.1"/>
    <property type="molecule type" value="Genomic_DNA"/>
</dbReference>
<evidence type="ECO:0000313" key="2">
    <source>
        <dbReference type="EMBL" id="CAG9708206.1"/>
    </source>
</evidence>
<reference evidence="2" key="2">
    <citation type="submission" date="2021-10" db="EMBL/GenBank/DDBJ databases">
        <authorList>
            <person name="Mesa V."/>
        </authorList>
    </citation>
    <scope>NUCLEOTIDE SEQUENCE</scope>
    <source>
        <strain evidence="2">CC3_PB</strain>
    </source>
</reference>
<dbReference type="GeneID" id="68877322"/>
<dbReference type="GO" id="GO:0061602">
    <property type="term" value="F:molybdenum cofactor cytidylyltransferase activity"/>
    <property type="evidence" value="ECO:0007669"/>
    <property type="project" value="UniProtKB-EC"/>
</dbReference>
<evidence type="ECO:0000313" key="3">
    <source>
        <dbReference type="EMBL" id="VCT84353.1"/>
    </source>
</evidence>
<dbReference type="Proteomes" id="UP000431451">
    <property type="component" value="Unassembled WGS sequence"/>
</dbReference>
<sequence>MKSGAVVVAAGMSSRMNDFKPMMKIGSITIINRVIITLKQAGVDIVVVITGFQSKMLEKHLSKENIICLYNENYETTEMLDSAKIGLRYLMNKCDKILFTPADIPLFSVHTVKKLLKSEALLAKPVCENRGGHPLLIDAKLIPSILSYKGCGGLKKALLYTKAKLESIEVNDRGTLLDADTQDNFKELLKYHNTQVLHPKIKISLEKEKKF</sequence>
<dbReference type="InterPro" id="IPR029044">
    <property type="entry name" value="Nucleotide-diphossugar_trans"/>
</dbReference>
<dbReference type="SUPFAM" id="SSF53448">
    <property type="entry name" value="Nucleotide-diphospho-sugar transferases"/>
    <property type="match status" value="1"/>
</dbReference>
<evidence type="ECO:0000259" key="1">
    <source>
        <dbReference type="Pfam" id="PF12804"/>
    </source>
</evidence>
<reference evidence="3 4" key="1">
    <citation type="submission" date="2018-06" db="EMBL/GenBank/DDBJ databases">
        <authorList>
            <consortium name="IHU Genomes"/>
        </authorList>
    </citation>
    <scope>NUCLEOTIDE SEQUENCE [LARGE SCALE GENOMIC DNA]</scope>
    <source>
        <strain evidence="3 4">NEC25</strain>
    </source>
</reference>
<evidence type="ECO:0000313" key="4">
    <source>
        <dbReference type="Proteomes" id="UP000431451"/>
    </source>
</evidence>
<organism evidence="3 4">
    <name type="scientific">Clostridium neonatale</name>
    <dbReference type="NCBI Taxonomy" id="137838"/>
    <lineage>
        <taxon>Bacteria</taxon>
        <taxon>Bacillati</taxon>
        <taxon>Bacillota</taxon>
        <taxon>Clostridia</taxon>
        <taxon>Eubacteriales</taxon>
        <taxon>Clostridiaceae</taxon>
        <taxon>Clostridium</taxon>
    </lineage>
</organism>
<dbReference type="PANTHER" id="PTHR43777:SF1">
    <property type="entry name" value="MOLYBDENUM COFACTOR CYTIDYLYLTRANSFERASE"/>
    <property type="match status" value="1"/>
</dbReference>
<dbReference type="EC" id="2.7.7.76" evidence="3"/>
<keyword evidence="3" id="KW-0548">Nucleotidyltransferase</keyword>
<dbReference type="Pfam" id="PF12804">
    <property type="entry name" value="NTP_transf_3"/>
    <property type="match status" value="1"/>
</dbReference>
<keyword evidence="3" id="KW-0808">Transferase</keyword>
<protein>
    <submittedName>
        <fullName evidence="3">Molybdenum cofactor cytidylyltransferase</fullName>
        <ecNumber evidence="3">2.7.7.76</ecNumber>
    </submittedName>
</protein>
<dbReference type="EMBL" id="UWJD01000001">
    <property type="protein sequence ID" value="VCT84353.1"/>
    <property type="molecule type" value="Genomic_DNA"/>
</dbReference>
<dbReference type="AlphaFoldDB" id="A0A650MAH4"/>
<proteinExistence type="predicted"/>